<name>A0ABP8BDA2_9SPHI</name>
<protein>
    <submittedName>
        <fullName evidence="1">Uncharacterized protein</fullName>
    </submittedName>
</protein>
<dbReference type="EMBL" id="BAABBY010000005">
    <property type="protein sequence ID" value="GAA4203943.1"/>
    <property type="molecule type" value="Genomic_DNA"/>
</dbReference>
<comment type="caution">
    <text evidence="1">The sequence shown here is derived from an EMBL/GenBank/DDBJ whole genome shotgun (WGS) entry which is preliminary data.</text>
</comment>
<sequence>MLNEHLHCLYNRLDWTDQERERIFFQSNQLLLEVAENFFRFGKFKDTWDNSKCHINVYGQNLLLKSEKLNTTFHWGLDEQYFYLECHIICAENLRYMNDEFYELILTLKGLGDFEFFDTGFIAKEEKPYYENKTSTIFQLIRNFMIYQTEKMNAKNYQLPPSLDLGQFSLKWDAQNIDWSELIEKASAAFKVMYNLNYKLWKVGNISKPRSSM</sequence>
<evidence type="ECO:0000313" key="1">
    <source>
        <dbReference type="EMBL" id="GAA4203943.1"/>
    </source>
</evidence>
<accession>A0ABP8BDA2</accession>
<keyword evidence="2" id="KW-1185">Reference proteome</keyword>
<gene>
    <name evidence="1" type="ORF">GCM10022289_20980</name>
</gene>
<evidence type="ECO:0000313" key="2">
    <source>
        <dbReference type="Proteomes" id="UP001501772"/>
    </source>
</evidence>
<proteinExistence type="predicted"/>
<organism evidence="1 2">
    <name type="scientific">Pedobacter jeongneungensis</name>
    <dbReference type="NCBI Taxonomy" id="947309"/>
    <lineage>
        <taxon>Bacteria</taxon>
        <taxon>Pseudomonadati</taxon>
        <taxon>Bacteroidota</taxon>
        <taxon>Sphingobacteriia</taxon>
        <taxon>Sphingobacteriales</taxon>
        <taxon>Sphingobacteriaceae</taxon>
        <taxon>Pedobacter</taxon>
    </lineage>
</organism>
<reference evidence="2" key="1">
    <citation type="journal article" date="2019" name="Int. J. Syst. Evol. Microbiol.">
        <title>The Global Catalogue of Microorganisms (GCM) 10K type strain sequencing project: providing services to taxonomists for standard genome sequencing and annotation.</title>
        <authorList>
            <consortium name="The Broad Institute Genomics Platform"/>
            <consortium name="The Broad Institute Genome Sequencing Center for Infectious Disease"/>
            <person name="Wu L."/>
            <person name="Ma J."/>
        </authorList>
    </citation>
    <scope>NUCLEOTIDE SEQUENCE [LARGE SCALE GENOMIC DNA]</scope>
    <source>
        <strain evidence="2">JCM 17626</strain>
    </source>
</reference>
<dbReference type="Proteomes" id="UP001501772">
    <property type="component" value="Unassembled WGS sequence"/>
</dbReference>